<dbReference type="RefSeq" id="WP_345476805.1">
    <property type="nucleotide sequence ID" value="NZ_BAABLW010000005.1"/>
</dbReference>
<proteinExistence type="predicted"/>
<dbReference type="Proteomes" id="UP001500368">
    <property type="component" value="Unassembled WGS sequence"/>
</dbReference>
<accession>A0ABP9FW24</accession>
<evidence type="ECO:0000313" key="2">
    <source>
        <dbReference type="Proteomes" id="UP001500368"/>
    </source>
</evidence>
<dbReference type="EMBL" id="BAABLW010000005">
    <property type="protein sequence ID" value="GAA4915552.1"/>
    <property type="molecule type" value="Genomic_DNA"/>
</dbReference>
<gene>
    <name evidence="1" type="ORF">GCM10025790_08180</name>
</gene>
<organism evidence="1 2">
    <name type="scientific">Nesterenkonia rhizosphaerae</name>
    <dbReference type="NCBI Taxonomy" id="1348272"/>
    <lineage>
        <taxon>Bacteria</taxon>
        <taxon>Bacillati</taxon>
        <taxon>Actinomycetota</taxon>
        <taxon>Actinomycetes</taxon>
        <taxon>Micrococcales</taxon>
        <taxon>Micrococcaceae</taxon>
        <taxon>Nesterenkonia</taxon>
    </lineage>
</organism>
<evidence type="ECO:0008006" key="3">
    <source>
        <dbReference type="Google" id="ProtNLM"/>
    </source>
</evidence>
<name>A0ABP9FW24_9MICC</name>
<evidence type="ECO:0000313" key="1">
    <source>
        <dbReference type="EMBL" id="GAA4915552.1"/>
    </source>
</evidence>
<protein>
    <recommendedName>
        <fullName evidence="3">Acetone carboxylase</fullName>
    </recommendedName>
</protein>
<reference evidence="2" key="1">
    <citation type="journal article" date="2019" name="Int. J. Syst. Evol. Microbiol.">
        <title>The Global Catalogue of Microorganisms (GCM) 10K type strain sequencing project: providing services to taxonomists for standard genome sequencing and annotation.</title>
        <authorList>
            <consortium name="The Broad Institute Genomics Platform"/>
            <consortium name="The Broad Institute Genome Sequencing Center for Infectious Disease"/>
            <person name="Wu L."/>
            <person name="Ma J."/>
        </authorList>
    </citation>
    <scope>NUCLEOTIDE SEQUENCE [LARGE SCALE GENOMIC DNA]</scope>
    <source>
        <strain evidence="2">JCM 19129</strain>
    </source>
</reference>
<sequence>MLFSQRAKWDTCTAPDCNNTAVATIHAKDDFVPRTQRGTVLIFRVCRRHLERHNWITLHRPANWPLTIEELQNLDDRRAHPYTYKEATDD</sequence>
<keyword evidence="2" id="KW-1185">Reference proteome</keyword>
<comment type="caution">
    <text evidence="1">The sequence shown here is derived from an EMBL/GenBank/DDBJ whole genome shotgun (WGS) entry which is preliminary data.</text>
</comment>